<comment type="similarity">
    <text evidence="2">Belongs to the outer membrane factor (OMF) (TC 1.B.17) family.</text>
</comment>
<reference evidence="8" key="2">
    <citation type="submission" date="2020-09" db="EMBL/GenBank/DDBJ databases">
        <authorList>
            <person name="Sun Q."/>
            <person name="Zhou Y."/>
        </authorList>
    </citation>
    <scope>NUCLEOTIDE SEQUENCE</scope>
    <source>
        <strain evidence="8">CGMCC 1.15448</strain>
    </source>
</reference>
<evidence type="ECO:0000256" key="4">
    <source>
        <dbReference type="ARBA" id="ARBA00022452"/>
    </source>
</evidence>
<evidence type="ECO:0000256" key="3">
    <source>
        <dbReference type="ARBA" id="ARBA00022448"/>
    </source>
</evidence>
<gene>
    <name evidence="8" type="ORF">GCM10011511_33810</name>
</gene>
<comment type="subcellular location">
    <subcellularLocation>
        <location evidence="1">Cell outer membrane</location>
    </subcellularLocation>
</comment>
<evidence type="ECO:0000313" key="9">
    <source>
        <dbReference type="Proteomes" id="UP000607559"/>
    </source>
</evidence>
<evidence type="ECO:0000256" key="5">
    <source>
        <dbReference type="ARBA" id="ARBA00022692"/>
    </source>
</evidence>
<dbReference type="AlphaFoldDB" id="A0A8J2XU11"/>
<evidence type="ECO:0000313" key="8">
    <source>
        <dbReference type="EMBL" id="GGB07553.1"/>
    </source>
</evidence>
<sequence>MATFCIGKSCGALGLILLMPTLSLFAQQKYTLSQFADSAQKHLPVLMQKKALVESAKAGVTDARHAFLPTSYLGDELTAGTDNSIPGSYISFGIIPSSSSGVRSSNIYQSAIGNIGFFYNQYELLDFGLKKATVRNAEAFARLSQADLDRETYLVKWQVSKLYLELLKGLFQLSIDRENVTRYETIYKVIQAVTLSGIKPGADSALAMAELSKTRITFNQTFGQVRELQQQISFLTGITADAVRIDTSKTTSYMAVLDAIGNLRDSTMALNPLIDYFNKEKDLYEQRVNLVRKSFLPRVLLNGVGWARGSSIEYTNNYKSSAVSGLGYQRFNYLAGLTLEYDLFNIVHRKDKERIAAGNAEASAYGLQQEQLSLQNVDNKALEGIRTATGNLVEIPVQIGAAQAAYDQKTAQYKAGIINLVDLTNASFVLYRSQSDYVQTLSDWLLANLDKYSAEGHLDQFIQSIK</sequence>
<comment type="caution">
    <text evidence="8">The sequence shown here is derived from an EMBL/GenBank/DDBJ whole genome shotgun (WGS) entry which is preliminary data.</text>
</comment>
<keyword evidence="9" id="KW-1185">Reference proteome</keyword>
<keyword evidence="5" id="KW-0812">Transmembrane</keyword>
<dbReference type="PANTHER" id="PTHR30026:SF20">
    <property type="entry name" value="OUTER MEMBRANE PROTEIN TOLC"/>
    <property type="match status" value="1"/>
</dbReference>
<evidence type="ECO:0000256" key="7">
    <source>
        <dbReference type="ARBA" id="ARBA00023237"/>
    </source>
</evidence>
<protein>
    <recommendedName>
        <fullName evidence="10">TolC family protein</fullName>
    </recommendedName>
</protein>
<dbReference type="PANTHER" id="PTHR30026">
    <property type="entry name" value="OUTER MEMBRANE PROTEIN TOLC"/>
    <property type="match status" value="1"/>
</dbReference>
<dbReference type="RefSeq" id="WP_188933730.1">
    <property type="nucleotide sequence ID" value="NZ_BMJC01000003.1"/>
</dbReference>
<evidence type="ECO:0000256" key="1">
    <source>
        <dbReference type="ARBA" id="ARBA00004442"/>
    </source>
</evidence>
<organism evidence="8 9">
    <name type="scientific">Puia dinghuensis</name>
    <dbReference type="NCBI Taxonomy" id="1792502"/>
    <lineage>
        <taxon>Bacteria</taxon>
        <taxon>Pseudomonadati</taxon>
        <taxon>Bacteroidota</taxon>
        <taxon>Chitinophagia</taxon>
        <taxon>Chitinophagales</taxon>
        <taxon>Chitinophagaceae</taxon>
        <taxon>Puia</taxon>
    </lineage>
</organism>
<dbReference type="Proteomes" id="UP000607559">
    <property type="component" value="Unassembled WGS sequence"/>
</dbReference>
<reference evidence="8" key="1">
    <citation type="journal article" date="2014" name="Int. J. Syst. Evol. Microbiol.">
        <title>Complete genome sequence of Corynebacterium casei LMG S-19264T (=DSM 44701T), isolated from a smear-ripened cheese.</title>
        <authorList>
            <consortium name="US DOE Joint Genome Institute (JGI-PGF)"/>
            <person name="Walter F."/>
            <person name="Albersmeier A."/>
            <person name="Kalinowski J."/>
            <person name="Ruckert C."/>
        </authorList>
    </citation>
    <scope>NUCLEOTIDE SEQUENCE</scope>
    <source>
        <strain evidence="8">CGMCC 1.15448</strain>
    </source>
</reference>
<dbReference type="EMBL" id="BMJC01000003">
    <property type="protein sequence ID" value="GGB07553.1"/>
    <property type="molecule type" value="Genomic_DNA"/>
</dbReference>
<accession>A0A8J2XU11</accession>
<dbReference type="Pfam" id="PF02321">
    <property type="entry name" value="OEP"/>
    <property type="match status" value="1"/>
</dbReference>
<evidence type="ECO:0000256" key="2">
    <source>
        <dbReference type="ARBA" id="ARBA00007613"/>
    </source>
</evidence>
<evidence type="ECO:0000256" key="6">
    <source>
        <dbReference type="ARBA" id="ARBA00023136"/>
    </source>
</evidence>
<dbReference type="GO" id="GO:0015562">
    <property type="term" value="F:efflux transmembrane transporter activity"/>
    <property type="evidence" value="ECO:0007669"/>
    <property type="project" value="InterPro"/>
</dbReference>
<dbReference type="GO" id="GO:0009279">
    <property type="term" value="C:cell outer membrane"/>
    <property type="evidence" value="ECO:0007669"/>
    <property type="project" value="UniProtKB-SubCell"/>
</dbReference>
<dbReference type="SUPFAM" id="SSF56954">
    <property type="entry name" value="Outer membrane efflux proteins (OEP)"/>
    <property type="match status" value="1"/>
</dbReference>
<keyword evidence="7" id="KW-0998">Cell outer membrane</keyword>
<dbReference type="GO" id="GO:1990281">
    <property type="term" value="C:efflux pump complex"/>
    <property type="evidence" value="ECO:0007669"/>
    <property type="project" value="TreeGrafter"/>
</dbReference>
<proteinExistence type="inferred from homology"/>
<keyword evidence="4" id="KW-1134">Transmembrane beta strand</keyword>
<dbReference type="Gene3D" id="1.20.1600.10">
    <property type="entry name" value="Outer membrane efflux proteins (OEP)"/>
    <property type="match status" value="1"/>
</dbReference>
<dbReference type="GO" id="GO:0015288">
    <property type="term" value="F:porin activity"/>
    <property type="evidence" value="ECO:0007669"/>
    <property type="project" value="TreeGrafter"/>
</dbReference>
<keyword evidence="3" id="KW-0813">Transport</keyword>
<dbReference type="InterPro" id="IPR051906">
    <property type="entry name" value="TolC-like"/>
</dbReference>
<evidence type="ECO:0008006" key="10">
    <source>
        <dbReference type="Google" id="ProtNLM"/>
    </source>
</evidence>
<name>A0A8J2XU11_9BACT</name>
<keyword evidence="6" id="KW-0472">Membrane</keyword>
<dbReference type="InterPro" id="IPR003423">
    <property type="entry name" value="OMP_efflux"/>
</dbReference>